<evidence type="ECO:0000256" key="3">
    <source>
        <dbReference type="ARBA" id="ARBA00022605"/>
    </source>
</evidence>
<reference evidence="16 17" key="1">
    <citation type="submission" date="2019-03" db="EMBL/GenBank/DDBJ databases">
        <title>Genomic Encyclopedia of Archaeal and Bacterial Type Strains, Phase II (KMG-II): from individual species to whole genera.</title>
        <authorList>
            <person name="Goeker M."/>
        </authorList>
    </citation>
    <scope>NUCLEOTIDE SEQUENCE [LARGE SCALE GENOMIC DNA]</scope>
    <source>
        <strain evidence="16 17">DSM 24782</strain>
    </source>
</reference>
<protein>
    <recommendedName>
        <fullName evidence="10 13">4-hydroxy-tetrahydrodipicolinate reductase</fullName>
        <ecNumber evidence="10 13">1.17.1.8</ecNumber>
    </recommendedName>
</protein>
<dbReference type="Proteomes" id="UP000295344">
    <property type="component" value="Unassembled WGS sequence"/>
</dbReference>
<evidence type="ECO:0000259" key="15">
    <source>
        <dbReference type="Pfam" id="PF05173"/>
    </source>
</evidence>
<dbReference type="AlphaFoldDB" id="A0A4R7FHH1"/>
<evidence type="ECO:0000256" key="5">
    <source>
        <dbReference type="ARBA" id="ARBA00022915"/>
    </source>
</evidence>
<comment type="pathway">
    <text evidence="9">Amino-acid biosynthesis; L-lysine biosynthesis via DAP pathway; (S)-tetrahydrodipicolinate from L-aspartate: step 4/4.</text>
</comment>
<keyword evidence="7" id="KW-0520">NAD</keyword>
<comment type="similarity">
    <text evidence="1">Belongs to the DapB family.</text>
</comment>
<evidence type="ECO:0000256" key="8">
    <source>
        <dbReference type="ARBA" id="ARBA00023154"/>
    </source>
</evidence>
<evidence type="ECO:0000256" key="12">
    <source>
        <dbReference type="ARBA" id="ARBA00049396"/>
    </source>
</evidence>
<comment type="caution">
    <text evidence="16">The sequence shown here is derived from an EMBL/GenBank/DDBJ whole genome shotgun (WGS) entry which is preliminary data.</text>
</comment>
<proteinExistence type="inferred from homology"/>
<evidence type="ECO:0000256" key="4">
    <source>
        <dbReference type="ARBA" id="ARBA00022857"/>
    </source>
</evidence>
<dbReference type="FunFam" id="3.30.360.10:FF:000009">
    <property type="entry name" value="4-hydroxy-tetrahydrodipicolinate reductase"/>
    <property type="match status" value="1"/>
</dbReference>
<evidence type="ECO:0000259" key="14">
    <source>
        <dbReference type="Pfam" id="PF01113"/>
    </source>
</evidence>
<dbReference type="PANTHER" id="PTHR20836">
    <property type="entry name" value="DIHYDRODIPICOLINATE REDUCTASE"/>
    <property type="match status" value="1"/>
</dbReference>
<dbReference type="PIRSF" id="PIRSF000161">
    <property type="entry name" value="DHPR"/>
    <property type="match status" value="1"/>
</dbReference>
<evidence type="ECO:0000313" key="16">
    <source>
        <dbReference type="EMBL" id="TDS75624.1"/>
    </source>
</evidence>
<evidence type="ECO:0000256" key="6">
    <source>
        <dbReference type="ARBA" id="ARBA00023002"/>
    </source>
</evidence>
<feature type="domain" description="Dihydrodipicolinate reductase C-terminal" evidence="15">
    <location>
        <begin position="94"/>
        <end position="213"/>
    </location>
</feature>
<dbReference type="InterPro" id="IPR023940">
    <property type="entry name" value="DHDPR_bac"/>
</dbReference>
<keyword evidence="6" id="KW-0560">Oxidoreductase</keyword>
<accession>A0A4R7FHH1</accession>
<sequence>MGRLVSEVVEAGETARVVQRIGSADGLAIDAGVDAVVDVTLPQVSPAVVAAATAAGVPVLVGTSGWSGERIASLRANRAADAPAVLIVPNFSVGAVLAARFAEQAATWFDSIEIVEAHHAGKADSPSGTAVATAERIAAARAELGPVAAPHTDQRARGQQVGSVPIHSLRLDGVQAKQDVLFGGVGELLTIRHETLSSAAYAAGIRLAIAALPSLAGVTVGLEALLFE</sequence>
<dbReference type="GO" id="GO:0009089">
    <property type="term" value="P:lysine biosynthetic process via diaminopimelate"/>
    <property type="evidence" value="ECO:0007669"/>
    <property type="project" value="UniProtKB-UniRule"/>
</dbReference>
<comment type="catalytic activity">
    <reaction evidence="12">
        <text>(S)-2,3,4,5-tetrahydrodipicolinate + NAD(+) + H2O = (2S,4S)-4-hydroxy-2,3,4,5-tetrahydrodipicolinate + NADH + H(+)</text>
        <dbReference type="Rhea" id="RHEA:35323"/>
        <dbReference type="ChEBI" id="CHEBI:15377"/>
        <dbReference type="ChEBI" id="CHEBI:15378"/>
        <dbReference type="ChEBI" id="CHEBI:16845"/>
        <dbReference type="ChEBI" id="CHEBI:57540"/>
        <dbReference type="ChEBI" id="CHEBI:57945"/>
        <dbReference type="ChEBI" id="CHEBI:67139"/>
        <dbReference type="EC" id="1.17.1.8"/>
    </reaction>
</comment>
<evidence type="ECO:0000256" key="13">
    <source>
        <dbReference type="NCBIfam" id="TIGR00036"/>
    </source>
</evidence>
<keyword evidence="8" id="KW-0457">Lysine biosynthesis</keyword>
<dbReference type="Pfam" id="PF01113">
    <property type="entry name" value="DapB_N"/>
    <property type="match status" value="1"/>
</dbReference>
<dbReference type="SUPFAM" id="SSF51735">
    <property type="entry name" value="NAD(P)-binding Rossmann-fold domains"/>
    <property type="match status" value="1"/>
</dbReference>
<dbReference type="EMBL" id="SOAM01000003">
    <property type="protein sequence ID" value="TDS75624.1"/>
    <property type="molecule type" value="Genomic_DNA"/>
</dbReference>
<evidence type="ECO:0000256" key="7">
    <source>
        <dbReference type="ARBA" id="ARBA00023027"/>
    </source>
</evidence>
<dbReference type="PROSITE" id="PS01298">
    <property type="entry name" value="DAPB"/>
    <property type="match status" value="1"/>
</dbReference>
<evidence type="ECO:0000256" key="1">
    <source>
        <dbReference type="ARBA" id="ARBA00006642"/>
    </source>
</evidence>
<keyword evidence="4" id="KW-0521">NADP</keyword>
<name>A0A4R7FHH1_9MICO</name>
<feature type="domain" description="Dihydrodipicolinate reductase N-terminal" evidence="14">
    <location>
        <begin position="28"/>
        <end position="91"/>
    </location>
</feature>
<evidence type="ECO:0000256" key="11">
    <source>
        <dbReference type="ARBA" id="ARBA00049080"/>
    </source>
</evidence>
<dbReference type="GO" id="GO:0019877">
    <property type="term" value="P:diaminopimelate biosynthetic process"/>
    <property type="evidence" value="ECO:0007669"/>
    <property type="project" value="UniProtKB-KW"/>
</dbReference>
<organism evidence="16 17">
    <name type="scientific">Amnibacterium kyonggiense</name>
    <dbReference type="NCBI Taxonomy" id="595671"/>
    <lineage>
        <taxon>Bacteria</taxon>
        <taxon>Bacillati</taxon>
        <taxon>Actinomycetota</taxon>
        <taxon>Actinomycetes</taxon>
        <taxon>Micrococcales</taxon>
        <taxon>Microbacteriaceae</taxon>
        <taxon>Amnibacterium</taxon>
    </lineage>
</organism>
<dbReference type="PANTHER" id="PTHR20836:SF0">
    <property type="entry name" value="4-HYDROXY-TETRAHYDRODIPICOLINATE REDUCTASE 1, CHLOROPLASTIC-RELATED"/>
    <property type="match status" value="1"/>
</dbReference>
<dbReference type="GO" id="GO:0005829">
    <property type="term" value="C:cytosol"/>
    <property type="evidence" value="ECO:0007669"/>
    <property type="project" value="TreeGrafter"/>
</dbReference>
<dbReference type="Gene3D" id="3.40.50.720">
    <property type="entry name" value="NAD(P)-binding Rossmann-like Domain"/>
    <property type="match status" value="1"/>
</dbReference>
<dbReference type="Pfam" id="PF05173">
    <property type="entry name" value="DapB_C"/>
    <property type="match status" value="1"/>
</dbReference>
<evidence type="ECO:0000256" key="2">
    <source>
        <dbReference type="ARBA" id="ARBA00022490"/>
    </source>
</evidence>
<evidence type="ECO:0000313" key="17">
    <source>
        <dbReference type="Proteomes" id="UP000295344"/>
    </source>
</evidence>
<keyword evidence="17" id="KW-1185">Reference proteome</keyword>
<dbReference type="NCBIfam" id="TIGR00036">
    <property type="entry name" value="dapB"/>
    <property type="match status" value="1"/>
</dbReference>
<keyword evidence="2" id="KW-0963">Cytoplasm</keyword>
<dbReference type="OrthoDB" id="9790352at2"/>
<keyword evidence="3" id="KW-0028">Amino-acid biosynthesis</keyword>
<dbReference type="EC" id="1.17.1.8" evidence="10 13"/>
<evidence type="ECO:0000256" key="9">
    <source>
        <dbReference type="ARBA" id="ARBA00037922"/>
    </source>
</evidence>
<evidence type="ECO:0000256" key="10">
    <source>
        <dbReference type="ARBA" id="ARBA00038983"/>
    </source>
</evidence>
<comment type="catalytic activity">
    <reaction evidence="11">
        <text>(S)-2,3,4,5-tetrahydrodipicolinate + NADP(+) + H2O = (2S,4S)-4-hydroxy-2,3,4,5-tetrahydrodipicolinate + NADPH + H(+)</text>
        <dbReference type="Rhea" id="RHEA:35331"/>
        <dbReference type="ChEBI" id="CHEBI:15377"/>
        <dbReference type="ChEBI" id="CHEBI:15378"/>
        <dbReference type="ChEBI" id="CHEBI:16845"/>
        <dbReference type="ChEBI" id="CHEBI:57783"/>
        <dbReference type="ChEBI" id="CHEBI:58349"/>
        <dbReference type="ChEBI" id="CHEBI:67139"/>
        <dbReference type="EC" id="1.17.1.8"/>
    </reaction>
</comment>
<dbReference type="InterPro" id="IPR022664">
    <property type="entry name" value="DapB_N_CS"/>
</dbReference>
<dbReference type="SUPFAM" id="SSF55347">
    <property type="entry name" value="Glyceraldehyde-3-phosphate dehydrogenase-like, C-terminal domain"/>
    <property type="match status" value="1"/>
</dbReference>
<dbReference type="InterPro" id="IPR022663">
    <property type="entry name" value="DapB_C"/>
</dbReference>
<dbReference type="GO" id="GO:0008839">
    <property type="term" value="F:4-hydroxy-tetrahydrodipicolinate reductase"/>
    <property type="evidence" value="ECO:0007669"/>
    <property type="project" value="UniProtKB-UniRule"/>
</dbReference>
<gene>
    <name evidence="16" type="ORF">CLV52_2731</name>
</gene>
<keyword evidence="5" id="KW-0220">Diaminopimelate biosynthesis</keyword>
<dbReference type="Gene3D" id="3.30.360.10">
    <property type="entry name" value="Dihydrodipicolinate Reductase, domain 2"/>
    <property type="match status" value="1"/>
</dbReference>
<dbReference type="InterPro" id="IPR036291">
    <property type="entry name" value="NAD(P)-bd_dom_sf"/>
</dbReference>
<dbReference type="InterPro" id="IPR000846">
    <property type="entry name" value="DapB_N"/>
</dbReference>